<gene>
    <name evidence="9" type="ORF">FYJ75_11290</name>
</gene>
<dbReference type="RefSeq" id="WP_154430560.1">
    <property type="nucleotide sequence ID" value="NZ_VUNI01000021.1"/>
</dbReference>
<dbReference type="GO" id="GO:0016780">
    <property type="term" value="F:phosphotransferase activity, for other substituted phosphate groups"/>
    <property type="evidence" value="ECO:0007669"/>
    <property type="project" value="TreeGrafter"/>
</dbReference>
<dbReference type="InterPro" id="IPR017475">
    <property type="entry name" value="EPS_sugar_tfrase"/>
</dbReference>
<feature type="transmembrane region" description="Helical" evidence="7">
    <location>
        <begin position="12"/>
        <end position="34"/>
    </location>
</feature>
<dbReference type="GO" id="GO:0016020">
    <property type="term" value="C:membrane"/>
    <property type="evidence" value="ECO:0007669"/>
    <property type="project" value="UniProtKB-SubCell"/>
</dbReference>
<protein>
    <submittedName>
        <fullName evidence="9">Sugar transferase</fullName>
    </submittedName>
</protein>
<evidence type="ECO:0000259" key="8">
    <source>
        <dbReference type="Pfam" id="PF02397"/>
    </source>
</evidence>
<evidence type="ECO:0000256" key="4">
    <source>
        <dbReference type="ARBA" id="ARBA00022692"/>
    </source>
</evidence>
<keyword evidence="10" id="KW-1185">Reference proteome</keyword>
<dbReference type="Pfam" id="PF02397">
    <property type="entry name" value="Bac_transf"/>
    <property type="match status" value="1"/>
</dbReference>
<comment type="similarity">
    <text evidence="2">Belongs to the bacterial sugar transferase family.</text>
</comment>
<dbReference type="Proteomes" id="UP000474024">
    <property type="component" value="Unassembled WGS sequence"/>
</dbReference>
<feature type="transmembrane region" description="Helical" evidence="7">
    <location>
        <begin position="54"/>
        <end position="72"/>
    </location>
</feature>
<evidence type="ECO:0000313" key="10">
    <source>
        <dbReference type="Proteomes" id="UP000474024"/>
    </source>
</evidence>
<dbReference type="AlphaFoldDB" id="A0A6L5YT43"/>
<comment type="caution">
    <text evidence="9">The sequence shown here is derived from an EMBL/GenBank/DDBJ whole genome shotgun (WGS) entry which is preliminary data.</text>
</comment>
<name>A0A6L5YT43_9FIRM</name>
<feature type="transmembrane region" description="Helical" evidence="7">
    <location>
        <begin position="113"/>
        <end position="132"/>
    </location>
</feature>
<keyword evidence="6 7" id="KW-0472">Membrane</keyword>
<comment type="subcellular location">
    <subcellularLocation>
        <location evidence="1">Membrane</location>
        <topology evidence="1">Multi-pass membrane protein</topology>
    </subcellularLocation>
</comment>
<reference evidence="9 10" key="1">
    <citation type="submission" date="2019-08" db="EMBL/GenBank/DDBJ databases">
        <title>In-depth cultivation of the pig gut microbiome towards novel bacterial diversity and tailored functional studies.</title>
        <authorList>
            <person name="Wylensek D."/>
            <person name="Hitch T.C.A."/>
            <person name="Clavel T."/>
        </authorList>
    </citation>
    <scope>NUCLEOTIDE SEQUENCE [LARGE SCALE GENOMIC DNA]</scope>
    <source>
        <strain evidence="9 10">MUC/MUC-530-WT-4D</strain>
    </source>
</reference>
<dbReference type="PANTHER" id="PTHR30576">
    <property type="entry name" value="COLANIC BIOSYNTHESIS UDP-GLUCOSE LIPID CARRIER TRANSFERASE"/>
    <property type="match status" value="1"/>
</dbReference>
<evidence type="ECO:0000256" key="5">
    <source>
        <dbReference type="ARBA" id="ARBA00022989"/>
    </source>
</evidence>
<feature type="transmembrane region" description="Helical" evidence="7">
    <location>
        <begin position="264"/>
        <end position="288"/>
    </location>
</feature>
<dbReference type="InterPro" id="IPR003362">
    <property type="entry name" value="Bact_transf"/>
</dbReference>
<dbReference type="NCBIfam" id="TIGR03025">
    <property type="entry name" value="EPS_sugtrans"/>
    <property type="match status" value="1"/>
</dbReference>
<keyword evidence="4 7" id="KW-0812">Transmembrane</keyword>
<organism evidence="9 10">
    <name type="scientific">Roseburia porci</name>
    <dbReference type="NCBI Taxonomy" id="2605790"/>
    <lineage>
        <taxon>Bacteria</taxon>
        <taxon>Bacillati</taxon>
        <taxon>Bacillota</taxon>
        <taxon>Clostridia</taxon>
        <taxon>Lachnospirales</taxon>
        <taxon>Lachnospiraceae</taxon>
        <taxon>Roseburia</taxon>
    </lineage>
</organism>
<proteinExistence type="inferred from homology"/>
<keyword evidence="3 9" id="KW-0808">Transferase</keyword>
<dbReference type="EMBL" id="VUNI01000021">
    <property type="protein sequence ID" value="MST75594.1"/>
    <property type="molecule type" value="Genomic_DNA"/>
</dbReference>
<sequence>MRIREQYKHLLNFTANIVTLIVDAVLFGLVWYNYYASWEMDNGLVSQYFRRGNWAVIGMYILIIFFFTKVFGGYRIGYMRVTDIILSNMLALVLGHIVAFLELCLICRDYVNPIPLINVAVIEAAFIVLWNIMVRKAYQMLYPPRQMILVYGQYAPDDLIAKINTRKDKYNICGTVSCTVGLNRLYQIIDDYKAVVLCDLPAEVRNDIMKHCYEEGIRTYVTPKITDIMLRGADDIHLFDTPLYLSRNNGLSIDQRFFKRAMDIIISLIGIVLASPFMLIIAIAIKLYDGGPVFYKQERLTRGQKPFMIIKFRSMTTKSEDKGARLCAKDDARVTPVGNIIRNIHFDELPQLFNILKGDMSVVGPRPERQVIADQYMDQIPEFAFRTKVKAGLTGYAQVWGKYNTTPYDKLKMDITYIENYSIWLDIKLILLTIKILFIKENTEGVDETQITALKKHDL</sequence>
<feature type="domain" description="Bacterial sugar transferase" evidence="8">
    <location>
        <begin position="259"/>
        <end position="438"/>
    </location>
</feature>
<accession>A0A6L5YT43</accession>
<evidence type="ECO:0000256" key="3">
    <source>
        <dbReference type="ARBA" id="ARBA00022679"/>
    </source>
</evidence>
<dbReference type="PANTHER" id="PTHR30576:SF0">
    <property type="entry name" value="UNDECAPRENYL-PHOSPHATE N-ACETYLGALACTOSAMINYL 1-PHOSPHATE TRANSFERASE-RELATED"/>
    <property type="match status" value="1"/>
</dbReference>
<evidence type="ECO:0000256" key="1">
    <source>
        <dbReference type="ARBA" id="ARBA00004141"/>
    </source>
</evidence>
<evidence type="ECO:0000313" key="9">
    <source>
        <dbReference type="EMBL" id="MST75594.1"/>
    </source>
</evidence>
<evidence type="ECO:0000256" key="6">
    <source>
        <dbReference type="ARBA" id="ARBA00023136"/>
    </source>
</evidence>
<feature type="transmembrane region" description="Helical" evidence="7">
    <location>
        <begin position="84"/>
        <end position="101"/>
    </location>
</feature>
<evidence type="ECO:0000256" key="7">
    <source>
        <dbReference type="SAM" id="Phobius"/>
    </source>
</evidence>
<evidence type="ECO:0000256" key="2">
    <source>
        <dbReference type="ARBA" id="ARBA00006464"/>
    </source>
</evidence>
<keyword evidence="5 7" id="KW-1133">Transmembrane helix</keyword>